<evidence type="ECO:0000313" key="2">
    <source>
        <dbReference type="EMBL" id="JAT07916.1"/>
    </source>
</evidence>
<keyword evidence="1" id="KW-0812">Transmembrane</keyword>
<proteinExistence type="predicted"/>
<keyword evidence="1" id="KW-1133">Transmembrane helix</keyword>
<accession>A0A1B6K8Y9</accession>
<evidence type="ECO:0000256" key="1">
    <source>
        <dbReference type="SAM" id="Phobius"/>
    </source>
</evidence>
<keyword evidence="1" id="KW-0472">Membrane</keyword>
<organism evidence="2">
    <name type="scientific">Graphocephala atropunctata</name>
    <dbReference type="NCBI Taxonomy" id="36148"/>
    <lineage>
        <taxon>Eukaryota</taxon>
        <taxon>Metazoa</taxon>
        <taxon>Ecdysozoa</taxon>
        <taxon>Arthropoda</taxon>
        <taxon>Hexapoda</taxon>
        <taxon>Insecta</taxon>
        <taxon>Pterygota</taxon>
        <taxon>Neoptera</taxon>
        <taxon>Paraneoptera</taxon>
        <taxon>Hemiptera</taxon>
        <taxon>Auchenorrhyncha</taxon>
        <taxon>Membracoidea</taxon>
        <taxon>Cicadellidae</taxon>
        <taxon>Cicadellinae</taxon>
        <taxon>Cicadellini</taxon>
        <taxon>Graphocephala</taxon>
    </lineage>
</organism>
<dbReference type="EMBL" id="GEBQ01032061">
    <property type="protein sequence ID" value="JAT07916.1"/>
    <property type="molecule type" value="Transcribed_RNA"/>
</dbReference>
<reference evidence="2" key="1">
    <citation type="submission" date="2015-11" db="EMBL/GenBank/DDBJ databases">
        <title>De novo transcriptome assembly of four potential Pierce s Disease insect vectors from Arizona vineyards.</title>
        <authorList>
            <person name="Tassone E.E."/>
        </authorList>
    </citation>
    <scope>NUCLEOTIDE SEQUENCE</scope>
</reference>
<protein>
    <submittedName>
        <fullName evidence="2">Uncharacterized protein</fullName>
    </submittedName>
</protein>
<feature type="transmembrane region" description="Helical" evidence="1">
    <location>
        <begin position="20"/>
        <end position="45"/>
    </location>
</feature>
<dbReference type="AlphaFoldDB" id="A0A1B6K8Y9"/>
<name>A0A1B6K8Y9_9HEMI</name>
<sequence>YCSLQVLQALPLSHSLSPLLVSLSLLLVAMASTSSAVGLLLLLVLSLVHAQNFFNPEPLPSSASNTNVSVTPDKRPPCVLINHYCGKIVPGTGMKKECCGDLVCYKNKCRRRTCC</sequence>
<gene>
    <name evidence="2" type="ORF">g.9998</name>
</gene>
<feature type="non-terminal residue" evidence="2">
    <location>
        <position position="1"/>
    </location>
</feature>